<keyword evidence="1" id="KW-1133">Transmembrane helix</keyword>
<dbReference type="EMBL" id="JAAOIW010000010">
    <property type="protein sequence ID" value="NHN32899.1"/>
    <property type="molecule type" value="Genomic_DNA"/>
</dbReference>
<dbReference type="RefSeq" id="WP_166153212.1">
    <property type="nucleotide sequence ID" value="NZ_JAAOIW010000010.1"/>
</dbReference>
<accession>A0ABX0JCD4</accession>
<feature type="transmembrane region" description="Helical" evidence="1">
    <location>
        <begin position="61"/>
        <end position="79"/>
    </location>
</feature>
<evidence type="ECO:0000256" key="1">
    <source>
        <dbReference type="SAM" id="Phobius"/>
    </source>
</evidence>
<dbReference type="InterPro" id="IPR010406">
    <property type="entry name" value="DUF1003"/>
</dbReference>
<proteinExistence type="predicted"/>
<protein>
    <submittedName>
        <fullName evidence="2">DUF1003 domain-containing protein</fullName>
    </submittedName>
</protein>
<dbReference type="PANTHER" id="PTHR41386">
    <property type="entry name" value="INTEGRAL MEMBRANE PROTEIN-RELATED"/>
    <property type="match status" value="1"/>
</dbReference>
<organism evidence="2 3">
    <name type="scientific">Paenibacillus agricola</name>
    <dbReference type="NCBI Taxonomy" id="2716264"/>
    <lineage>
        <taxon>Bacteria</taxon>
        <taxon>Bacillati</taxon>
        <taxon>Bacillota</taxon>
        <taxon>Bacilli</taxon>
        <taxon>Bacillales</taxon>
        <taxon>Paenibacillaceae</taxon>
        <taxon>Paenibacillus</taxon>
    </lineage>
</organism>
<dbReference type="PANTHER" id="PTHR41386:SF1">
    <property type="entry name" value="MEMBRANE PROTEIN"/>
    <property type="match status" value="1"/>
</dbReference>
<name>A0ABX0JCD4_9BACL</name>
<feature type="transmembrane region" description="Helical" evidence="1">
    <location>
        <begin position="91"/>
        <end position="111"/>
    </location>
</feature>
<gene>
    <name evidence="2" type="ORF">G9U52_24095</name>
</gene>
<keyword evidence="1" id="KW-0812">Transmembrane</keyword>
<evidence type="ECO:0000313" key="2">
    <source>
        <dbReference type="EMBL" id="NHN32899.1"/>
    </source>
</evidence>
<reference evidence="2" key="1">
    <citation type="submission" date="2020-03" db="EMBL/GenBank/DDBJ databases">
        <title>Draft sequencing of Paenibacilllus sp. S3N08.</title>
        <authorList>
            <person name="Kim D.-U."/>
        </authorList>
    </citation>
    <scope>NUCLEOTIDE SEQUENCE</scope>
    <source>
        <strain evidence="2">S3N08</strain>
    </source>
</reference>
<dbReference type="Pfam" id="PF06210">
    <property type="entry name" value="DUF1003"/>
    <property type="match status" value="1"/>
</dbReference>
<comment type="caution">
    <text evidence="2">The sequence shown here is derived from an EMBL/GenBank/DDBJ whole genome shotgun (WGS) entry which is preliminary data.</text>
</comment>
<sequence>MTKHDAPEEASDRGREGRIDRLVKDFEAKVTSHLNENYANTTKWSDKFADKIAQFGGSWRFINVFFGILIFWIVFNSLSLTKVIHFDESPFILLNLVLSFLAGFQAPIIMMSQNRQSARDKHESIIDYAINYKAEKEIHTIQKHLAHLEQRFAEVELLAFKSEMRAELAEIKQLLLERK</sequence>
<evidence type="ECO:0000313" key="3">
    <source>
        <dbReference type="Proteomes" id="UP001165962"/>
    </source>
</evidence>
<keyword evidence="3" id="KW-1185">Reference proteome</keyword>
<keyword evidence="1" id="KW-0472">Membrane</keyword>
<dbReference type="Proteomes" id="UP001165962">
    <property type="component" value="Unassembled WGS sequence"/>
</dbReference>